<feature type="transmembrane region" description="Helical" evidence="1">
    <location>
        <begin position="330"/>
        <end position="348"/>
    </location>
</feature>
<accession>A0A1A0MA86</accession>
<reference evidence="3 4" key="1">
    <citation type="submission" date="2016-06" db="EMBL/GenBank/DDBJ databases">
        <authorList>
            <person name="Kjaerup R.B."/>
            <person name="Dalgaard T.S."/>
            <person name="Juul-Madsen H.R."/>
        </authorList>
    </citation>
    <scope>NUCLEOTIDE SEQUENCE [LARGE SCALE GENOMIC DNA]</scope>
    <source>
        <strain evidence="3 4">1199456.5</strain>
    </source>
</reference>
<feature type="transmembrane region" description="Helical" evidence="1">
    <location>
        <begin position="354"/>
        <end position="373"/>
    </location>
</feature>
<evidence type="ECO:0000313" key="3">
    <source>
        <dbReference type="EMBL" id="OBA82414.1"/>
    </source>
</evidence>
<keyword evidence="1" id="KW-1133">Transmembrane helix</keyword>
<organism evidence="3 4">
    <name type="scientific">Mycolicibacterium mucogenicum</name>
    <name type="common">Mycobacterium mucogenicum</name>
    <dbReference type="NCBI Taxonomy" id="56689"/>
    <lineage>
        <taxon>Bacteria</taxon>
        <taxon>Bacillati</taxon>
        <taxon>Actinomycetota</taxon>
        <taxon>Actinomycetes</taxon>
        <taxon>Mycobacteriales</taxon>
        <taxon>Mycobacteriaceae</taxon>
        <taxon>Mycolicibacterium</taxon>
    </lineage>
</organism>
<name>A0A1A0MA86_MYCMU</name>
<protein>
    <recommendedName>
        <fullName evidence="5">DUF2029 domain-containing protein</fullName>
    </recommendedName>
</protein>
<keyword evidence="2" id="KW-0732">Signal</keyword>
<evidence type="ECO:0008006" key="5">
    <source>
        <dbReference type="Google" id="ProtNLM"/>
    </source>
</evidence>
<sequence length="384" mass="40309">MAFAGFLLVSNSALGAPPTHDSIDYREIASAAPHLPHGHIGSAYTGRFVVHYTVGLFSWATGLPLGAAYAVALAGVLVVLGAVILALLQSCSLGEFSIAAGLLALSPYALRPYLIQTSMLGDLVFVIGLGASLYGVRSRRVPQVLAGLVVAVLGRQSAIGVAPVLALWVLLDPAWRSSVSIRVRVTIAAVAVVLTTALYSGVRAFTARFTIPYEPSLLHDSVLKRIADLPAAASELITHAARTMAPLIVPVALIIVLVISLGWRRVTFRCWGSLVVAASLVVQPLMIDPAWTGFAHNEQRLAALALLPLSCAAADLLGLAHRSDMPRSRILITVGLLAIGSLHHEFSVVGPTSLGTFLAIQFVVAVAACWLVLQTKPTATPAQP</sequence>
<feature type="transmembrane region" description="Helical" evidence="1">
    <location>
        <begin position="113"/>
        <end position="136"/>
    </location>
</feature>
<feature type="chain" id="PRO_5038507592" description="DUF2029 domain-containing protein" evidence="2">
    <location>
        <begin position="16"/>
        <end position="384"/>
    </location>
</feature>
<dbReference type="Proteomes" id="UP000093962">
    <property type="component" value="Unassembled WGS sequence"/>
</dbReference>
<dbReference type="AlphaFoldDB" id="A0A1A0MA86"/>
<feature type="transmembrane region" description="Helical" evidence="1">
    <location>
        <begin position="244"/>
        <end position="263"/>
    </location>
</feature>
<evidence type="ECO:0000256" key="1">
    <source>
        <dbReference type="SAM" id="Phobius"/>
    </source>
</evidence>
<feature type="transmembrane region" description="Helical" evidence="1">
    <location>
        <begin position="270"/>
        <end position="287"/>
    </location>
</feature>
<evidence type="ECO:0000256" key="2">
    <source>
        <dbReference type="SAM" id="SignalP"/>
    </source>
</evidence>
<comment type="caution">
    <text evidence="3">The sequence shown here is derived from an EMBL/GenBank/DDBJ whole genome shotgun (WGS) entry which is preliminary data.</text>
</comment>
<feature type="transmembrane region" description="Helical" evidence="1">
    <location>
        <begin position="67"/>
        <end position="88"/>
    </location>
</feature>
<feature type="signal peptide" evidence="2">
    <location>
        <begin position="1"/>
        <end position="15"/>
    </location>
</feature>
<proteinExistence type="predicted"/>
<evidence type="ECO:0000313" key="4">
    <source>
        <dbReference type="Proteomes" id="UP000093962"/>
    </source>
</evidence>
<feature type="transmembrane region" description="Helical" evidence="1">
    <location>
        <begin position="183"/>
        <end position="202"/>
    </location>
</feature>
<dbReference type="EMBL" id="LZSF01000224">
    <property type="protein sequence ID" value="OBA82414.1"/>
    <property type="molecule type" value="Genomic_DNA"/>
</dbReference>
<keyword evidence="1" id="KW-0812">Transmembrane</keyword>
<gene>
    <name evidence="3" type="ORF">A5642_27340</name>
</gene>
<keyword evidence="1" id="KW-0472">Membrane</keyword>
<feature type="transmembrane region" description="Helical" evidence="1">
    <location>
        <begin position="299"/>
        <end position="318"/>
    </location>
</feature>